<dbReference type="InterPro" id="IPR045129">
    <property type="entry name" value="RNF123/RKP/RSPRY1"/>
</dbReference>
<evidence type="ECO:0000313" key="6">
    <source>
        <dbReference type="EMBL" id="EDO42570.1"/>
    </source>
</evidence>
<dbReference type="InterPro" id="IPR013320">
    <property type="entry name" value="ConA-like_dom_sf"/>
</dbReference>
<feature type="domain" description="B30.2/SPRY" evidence="5">
    <location>
        <begin position="891"/>
        <end position="1084"/>
    </location>
</feature>
<proteinExistence type="predicted"/>
<dbReference type="OMA" id="KYWTLMI"/>
<dbReference type="InterPro" id="IPR043136">
    <property type="entry name" value="B30.2/SPRY_sf"/>
</dbReference>
<dbReference type="PhylomeDB" id="A7S130"/>
<organism evidence="6 7">
    <name type="scientific">Nematostella vectensis</name>
    <name type="common">Starlet sea anemone</name>
    <dbReference type="NCBI Taxonomy" id="45351"/>
    <lineage>
        <taxon>Eukaryota</taxon>
        <taxon>Metazoa</taxon>
        <taxon>Cnidaria</taxon>
        <taxon>Anthozoa</taxon>
        <taxon>Hexacorallia</taxon>
        <taxon>Actiniaria</taxon>
        <taxon>Edwardsiidae</taxon>
        <taxon>Nematostella</taxon>
    </lineage>
</organism>
<dbReference type="Pfam" id="PF00622">
    <property type="entry name" value="SPRY"/>
    <property type="match status" value="1"/>
</dbReference>
<dbReference type="eggNOG" id="KOG2242">
    <property type="taxonomic scope" value="Eukaryota"/>
</dbReference>
<keyword evidence="3" id="KW-0862">Zinc</keyword>
<accession>A7S130</accession>
<dbReference type="SUPFAM" id="SSF48371">
    <property type="entry name" value="ARM repeat"/>
    <property type="match status" value="2"/>
</dbReference>
<dbReference type="InParanoid" id="A7S130"/>
<dbReference type="GO" id="GO:0008270">
    <property type="term" value="F:zinc ion binding"/>
    <property type="evidence" value="ECO:0007669"/>
    <property type="project" value="UniProtKB-KW"/>
</dbReference>
<dbReference type="GO" id="GO:0004842">
    <property type="term" value="F:ubiquitin-protein transferase activity"/>
    <property type="evidence" value="ECO:0000318"/>
    <property type="project" value="GO_Central"/>
</dbReference>
<keyword evidence="2" id="KW-0863">Zinc-finger</keyword>
<gene>
    <name evidence="6" type="ORF">NEMVEDRAFT_v1g242102</name>
</gene>
<name>A7S130_NEMVE</name>
<protein>
    <recommendedName>
        <fullName evidence="5">B30.2/SPRY domain-containing protein</fullName>
    </recommendedName>
</protein>
<evidence type="ECO:0000313" key="7">
    <source>
        <dbReference type="Proteomes" id="UP000001593"/>
    </source>
</evidence>
<evidence type="ECO:0000256" key="4">
    <source>
        <dbReference type="SAM" id="MobiDB-lite"/>
    </source>
</evidence>
<dbReference type="GO" id="GO:0005737">
    <property type="term" value="C:cytoplasm"/>
    <property type="evidence" value="ECO:0000318"/>
    <property type="project" value="GO_Central"/>
</dbReference>
<sequence>MADESRKVFWLTVGLVSGVSTAYCLSELRRILRQKCIRRQLSDMEDKIIRLEDLEVLCRSTNLALKRSAEQLLLDRAMDKQNLEFIIHACFSADEMQVLKGVTVLGVLIKSSEYHRRLVDNGVIEGLAHCLNHSLAPGYIKLSEDGYKDVKLQRIASSALFDLICDEESFKARLGHSSPQIVPTLLKLMFESKSKEVIRWSIFVAHQLSLCDEVRPALLENDVIGIVSQMVVRNQGDNVLMRLCLQTLVMCINTNEEGEIQQLREMASHGIVRPAVMCLKSDDSDLIYWAGALIHEYSVKDQFKSQICEIPNVVRLFLGVLSTSEAILQRIILRVLSFLCVGNNDFRSSVLDCKGLLSRLPVCMASGDKDVVHWAVVLLHDLLLSTGSSNKTSKNAGERVVNTSGNVMKALASLASSKDKILVRLVAEIIGYFCSIDNPPANLMTQIIYDGPLEAILTFSQSTETDLQYWSSAVLLNLVMQFDKIKTEIIKLGGVKTLIELSISDCEHPSIPTNAAKTLVMLGFVDSQIKVGVKGGGLEHGDYMSIVIDDKQYCNNSHGVNIVVLEMLTFKVLHVFSYETSRDLSAVCRMVEDIGRIPVGAIVVLGVRGEANHCMTDDAQEAFRELGVENFNFKTGQMWGFVGQKKKDHIGEQIAIHRNYDHMALEAGVNLVMVGFAGFLEYMADLICHVALKTPLFLRENPMVVAHCIGAMKIISGISITDDFHEPLLESGVLSSVLTVLHFINGMALQKLGQQQEGMSPTLSPKRVHGVINDNDEDENCAGFGGEETGKVLPAVDSKPRVAFDENVTFDERKPSVTQSESSAVTEDFEDAFPSIVRLAVTVMYNCMGLFAHMEVARDSLFTSGTFQTLWCTLLTSTGPTLAQIGLPVEVLLNCCACMAAGERSLPDNLMELDERVKTPALVLSADRLEAYNMNWTFESIRATYCVGHAMYKASPHPSGWYYEVILKSNGIMQIGWQTEECRYGPERGVGVGDDKHSCAFDGARCKIWSGPPSEQQNNDYGVEWQIGDVLSCLFSWEGDVSFWLNGRDHGVAFTSLNTSINWYPAVSLAMDQHCIFNFGSMPFRYEVPDDYVPVCHVTKYPRRAQLRPSWVPLSGSFESIVEEEEEDTSSQLATGIESPLLSPASPTRSSVDSEEKHFNTVETSEEAKPRRRNPSGMGPFASSFNQFSTPRVEVGNHDNAWLDDKFTLSPQFPRMLSESSGQFSSPLYSDPFSPMELIQSVSEPMSLPCFYFEAELKCASSKVKQIGFVDSKTGQKIFCDVRDDQLYLPAYATRPLEGQTSCKCPDVVGCGVMWPAGVVIFTMDGVGSEHSYTFTPNRPVEAKNLVPFISCSRIRCNFGQRRFLFEYANSKDVSYTVGTMLHSHGLSAQVEYSTTPSCDT</sequence>
<dbReference type="InterPro" id="IPR001870">
    <property type="entry name" value="B30.2/SPRY"/>
</dbReference>
<keyword evidence="1" id="KW-0479">Metal-binding</keyword>
<dbReference type="InterPro" id="IPR039477">
    <property type="entry name" value="ILEI/PANDER_dom"/>
</dbReference>
<reference evidence="6 7" key="1">
    <citation type="journal article" date="2007" name="Science">
        <title>Sea anemone genome reveals ancestral eumetazoan gene repertoire and genomic organization.</title>
        <authorList>
            <person name="Putnam N.H."/>
            <person name="Srivastava M."/>
            <person name="Hellsten U."/>
            <person name="Dirks B."/>
            <person name="Chapman J."/>
            <person name="Salamov A."/>
            <person name="Terry A."/>
            <person name="Shapiro H."/>
            <person name="Lindquist E."/>
            <person name="Kapitonov V.V."/>
            <person name="Jurka J."/>
            <person name="Genikhovich G."/>
            <person name="Grigoriev I.V."/>
            <person name="Lucas S.M."/>
            <person name="Steele R.E."/>
            <person name="Finnerty J.R."/>
            <person name="Technau U."/>
            <person name="Martindale M.Q."/>
            <person name="Rokhsar D.S."/>
        </authorList>
    </citation>
    <scope>NUCLEOTIDE SEQUENCE [LARGE SCALE GENOMIC DNA]</scope>
    <source>
        <strain evidence="7">CH2 X CH6</strain>
    </source>
</reference>
<dbReference type="SMART" id="SM00449">
    <property type="entry name" value="SPRY"/>
    <property type="match status" value="1"/>
</dbReference>
<dbReference type="EMBL" id="DS469563">
    <property type="protein sequence ID" value="EDO42570.1"/>
    <property type="molecule type" value="Genomic_DNA"/>
</dbReference>
<dbReference type="HOGENOM" id="CLU_242544_0_0_1"/>
<dbReference type="InterPro" id="IPR003877">
    <property type="entry name" value="SPRY_dom"/>
</dbReference>
<evidence type="ECO:0000256" key="2">
    <source>
        <dbReference type="ARBA" id="ARBA00022771"/>
    </source>
</evidence>
<dbReference type="Gene3D" id="1.25.10.10">
    <property type="entry name" value="Leucine-rich Repeat Variant"/>
    <property type="match status" value="2"/>
</dbReference>
<dbReference type="PROSITE" id="PS50188">
    <property type="entry name" value="B302_SPRY"/>
    <property type="match status" value="1"/>
</dbReference>
<dbReference type="SUPFAM" id="SSF49899">
    <property type="entry name" value="Concanavalin A-like lectins/glucanases"/>
    <property type="match status" value="1"/>
</dbReference>
<evidence type="ECO:0000256" key="3">
    <source>
        <dbReference type="ARBA" id="ARBA00022833"/>
    </source>
</evidence>
<keyword evidence="7" id="KW-1185">Reference proteome</keyword>
<dbReference type="GO" id="GO:0051603">
    <property type="term" value="P:proteolysis involved in protein catabolic process"/>
    <property type="evidence" value="ECO:0000318"/>
    <property type="project" value="GO_Central"/>
</dbReference>
<evidence type="ECO:0000256" key="1">
    <source>
        <dbReference type="ARBA" id="ARBA00022723"/>
    </source>
</evidence>
<dbReference type="InterPro" id="IPR016024">
    <property type="entry name" value="ARM-type_fold"/>
</dbReference>
<feature type="region of interest" description="Disordered" evidence="4">
    <location>
        <begin position="1122"/>
        <end position="1183"/>
    </location>
</feature>
<dbReference type="PANTHER" id="PTHR13363:SF0">
    <property type="entry name" value="B30.2_SPRY DOMAIN-CONTAINING PROTEIN"/>
    <property type="match status" value="1"/>
</dbReference>
<dbReference type="Proteomes" id="UP000001593">
    <property type="component" value="Unassembled WGS sequence"/>
</dbReference>
<dbReference type="Pfam" id="PF15711">
    <property type="entry name" value="ILEI"/>
    <property type="match status" value="1"/>
</dbReference>
<dbReference type="Gene3D" id="2.60.120.920">
    <property type="match status" value="2"/>
</dbReference>
<dbReference type="PANTHER" id="PTHR13363">
    <property type="entry name" value="RING FINGER AND SRY DOMAIN-CONTAINING"/>
    <property type="match status" value="1"/>
</dbReference>
<dbReference type="InterPro" id="IPR011989">
    <property type="entry name" value="ARM-like"/>
</dbReference>
<evidence type="ECO:0000259" key="5">
    <source>
        <dbReference type="PROSITE" id="PS50188"/>
    </source>
</evidence>